<protein>
    <submittedName>
        <fullName evidence="3">DMT family transporter</fullName>
    </submittedName>
</protein>
<dbReference type="InterPro" id="IPR037185">
    <property type="entry name" value="EmrE-like"/>
</dbReference>
<keyword evidence="1" id="KW-1133">Transmembrane helix</keyword>
<evidence type="ECO:0000313" key="4">
    <source>
        <dbReference type="Proteomes" id="UP000664073"/>
    </source>
</evidence>
<dbReference type="Pfam" id="PF00892">
    <property type="entry name" value="EamA"/>
    <property type="match status" value="1"/>
</dbReference>
<dbReference type="SUPFAM" id="SSF103481">
    <property type="entry name" value="Multidrug resistance efflux transporter EmrE"/>
    <property type="match status" value="1"/>
</dbReference>
<feature type="transmembrane region" description="Helical" evidence="1">
    <location>
        <begin position="7"/>
        <end position="24"/>
    </location>
</feature>
<dbReference type="GO" id="GO:0016020">
    <property type="term" value="C:membrane"/>
    <property type="evidence" value="ECO:0007669"/>
    <property type="project" value="InterPro"/>
</dbReference>
<keyword evidence="4" id="KW-1185">Reference proteome</keyword>
<feature type="transmembrane region" description="Helical" evidence="1">
    <location>
        <begin position="144"/>
        <end position="166"/>
    </location>
</feature>
<feature type="transmembrane region" description="Helical" evidence="1">
    <location>
        <begin position="178"/>
        <end position="200"/>
    </location>
</feature>
<feature type="transmembrane region" description="Helical" evidence="1">
    <location>
        <begin position="206"/>
        <end position="225"/>
    </location>
</feature>
<evidence type="ECO:0000313" key="3">
    <source>
        <dbReference type="EMBL" id="MBO1325811.1"/>
    </source>
</evidence>
<reference evidence="3" key="1">
    <citation type="submission" date="2021-03" db="EMBL/GenBank/DDBJ databases">
        <title>The complete genome sequence of Acetobacter sp. TBRC 12339.</title>
        <authorList>
            <person name="Charoenyingcharoen P."/>
            <person name="Yukphan P."/>
        </authorList>
    </citation>
    <scope>NUCLEOTIDE SEQUENCE</scope>
    <source>
        <strain evidence="3">TBRC 12339</strain>
    </source>
</reference>
<organism evidence="3 4">
    <name type="scientific">Acetobacter garciniae</name>
    <dbReference type="NCBI Taxonomy" id="2817435"/>
    <lineage>
        <taxon>Bacteria</taxon>
        <taxon>Pseudomonadati</taxon>
        <taxon>Pseudomonadota</taxon>
        <taxon>Alphaproteobacteria</taxon>
        <taxon>Acetobacterales</taxon>
        <taxon>Acetobacteraceae</taxon>
        <taxon>Acetobacter</taxon>
    </lineage>
</organism>
<dbReference type="RefSeq" id="WP_207846453.1">
    <property type="nucleotide sequence ID" value="NZ_JAFVMH010000005.1"/>
</dbReference>
<feature type="transmembrane region" description="Helical" evidence="1">
    <location>
        <begin position="63"/>
        <end position="81"/>
    </location>
</feature>
<sequence>MKSMRYVIMSFECALFWATTGIFIRGIHGIAGIDIVWLRFFLCSVFSVFYLKKFLASVRRDIVIFPSLLMSGYYICATVSFMYIPIAIATLLVSLSPAVPILFNVCKYKTIHLNEIASFCLIGIGITLFLWRGDAHHAGMGMPFLIGLVLALSAACVRGVFSILIWEKGVKGHAIEGTLINTATFVYGFILTTPHMVFAYHASMLTYQNMIAAVLLAFVSTYLPTSLNTRASVKVSPFVHQAVGMVTPVLAGIMAWLALGEKMSGREMIGCCVVLAGLALVLRARPLPKSA</sequence>
<proteinExistence type="predicted"/>
<feature type="domain" description="EamA" evidence="2">
    <location>
        <begin position="146"/>
        <end position="282"/>
    </location>
</feature>
<keyword evidence="1" id="KW-0472">Membrane</keyword>
<feature type="transmembrane region" description="Helical" evidence="1">
    <location>
        <begin position="237"/>
        <end position="259"/>
    </location>
</feature>
<feature type="transmembrane region" description="Helical" evidence="1">
    <location>
        <begin position="87"/>
        <end position="106"/>
    </location>
</feature>
<dbReference type="AlphaFoldDB" id="A0A939KRQ2"/>
<feature type="transmembrane region" description="Helical" evidence="1">
    <location>
        <begin position="113"/>
        <end position="132"/>
    </location>
</feature>
<feature type="transmembrane region" description="Helical" evidence="1">
    <location>
        <begin position="30"/>
        <end position="51"/>
    </location>
</feature>
<feature type="transmembrane region" description="Helical" evidence="1">
    <location>
        <begin position="265"/>
        <end position="282"/>
    </location>
</feature>
<dbReference type="EMBL" id="JAFVMH010000005">
    <property type="protein sequence ID" value="MBO1325811.1"/>
    <property type="molecule type" value="Genomic_DNA"/>
</dbReference>
<name>A0A939KRQ2_9PROT</name>
<accession>A0A939KRQ2</accession>
<evidence type="ECO:0000256" key="1">
    <source>
        <dbReference type="SAM" id="Phobius"/>
    </source>
</evidence>
<comment type="caution">
    <text evidence="3">The sequence shown here is derived from an EMBL/GenBank/DDBJ whole genome shotgun (WGS) entry which is preliminary data.</text>
</comment>
<evidence type="ECO:0000259" key="2">
    <source>
        <dbReference type="Pfam" id="PF00892"/>
    </source>
</evidence>
<dbReference type="Proteomes" id="UP000664073">
    <property type="component" value="Unassembled WGS sequence"/>
</dbReference>
<dbReference type="InterPro" id="IPR000620">
    <property type="entry name" value="EamA_dom"/>
</dbReference>
<gene>
    <name evidence="3" type="ORF">J2D77_11650</name>
</gene>
<keyword evidence="1" id="KW-0812">Transmembrane</keyword>